<feature type="chain" id="PRO_5037598211" evidence="1">
    <location>
        <begin position="22"/>
        <end position="371"/>
    </location>
</feature>
<sequence length="371" mass="41892">MKTIILSISFFCCFAITFAQHINIKNPTDFARKELVSIPYADFQAHFKVDSGFVISNGEQEFDYQFEKLGNENPQNLLIQIEIPAKSSLKLKVIQGPKKPISSKTFARYVPERFDDFAWENDVVAFRLYGKALEGRSDDAQGMDFWAKRTENLVINKWYATGDYHADHGEGLDYYSVGQTLGAGDIALFLDGQIRYTKHYRQYAILDNGPLRTTFKLTFEPQEINGQVISLTKTISLDAGSSFNKIAVAMDNQQNNVTPFVIGVAKRNEENPAYAFDKKTGALVYWEPSLKDFGETGIAVIAPKSTGLRFDNDNKSQFLLHSTAKNNSEFIYYNGATWNKAGQNTSFESWKNAVDQKATAIQKPLQIQLKK</sequence>
<evidence type="ECO:0000256" key="1">
    <source>
        <dbReference type="SAM" id="SignalP"/>
    </source>
</evidence>
<dbReference type="RefSeq" id="WP_196935766.1">
    <property type="nucleotide sequence ID" value="NZ_MU158698.1"/>
</dbReference>
<proteinExistence type="predicted"/>
<protein>
    <submittedName>
        <fullName evidence="2">DUF4861 domain-containing protein</fullName>
    </submittedName>
</protein>
<keyword evidence="3" id="KW-1185">Reference proteome</keyword>
<dbReference type="Proteomes" id="UP000616201">
    <property type="component" value="Unassembled WGS sequence"/>
</dbReference>
<reference evidence="2" key="1">
    <citation type="submission" date="2018-02" db="EMBL/GenBank/DDBJ databases">
        <authorList>
            <person name="Vasarhelyi B.M."/>
            <person name="Deshmukh S."/>
            <person name="Balint B."/>
            <person name="Kukolya J."/>
        </authorList>
    </citation>
    <scope>NUCLEOTIDE SEQUENCE</scope>
    <source>
        <strain evidence="2">KB22</strain>
    </source>
</reference>
<dbReference type="AlphaFoldDB" id="A0A928YPV8"/>
<dbReference type="Pfam" id="PF16153">
    <property type="entry name" value="DUF4861"/>
    <property type="match status" value="1"/>
</dbReference>
<feature type="signal peptide" evidence="1">
    <location>
        <begin position="1"/>
        <end position="21"/>
    </location>
</feature>
<dbReference type="EMBL" id="PRDK01000003">
    <property type="protein sequence ID" value="MBE8712962.1"/>
    <property type="molecule type" value="Genomic_DNA"/>
</dbReference>
<evidence type="ECO:0000313" key="3">
    <source>
        <dbReference type="Proteomes" id="UP000616201"/>
    </source>
</evidence>
<comment type="caution">
    <text evidence="2">The sequence shown here is derived from an EMBL/GenBank/DDBJ whole genome shotgun (WGS) entry which is preliminary data.</text>
</comment>
<gene>
    <name evidence="2" type="ORF">C4F49_04650</name>
</gene>
<evidence type="ECO:0000313" key="2">
    <source>
        <dbReference type="EMBL" id="MBE8712962.1"/>
    </source>
</evidence>
<keyword evidence="1" id="KW-0732">Signal</keyword>
<name>A0A928YPV8_9SPHI</name>
<accession>A0A928YPV8</accession>
<dbReference type="InterPro" id="IPR032342">
    <property type="entry name" value="DUF4861"/>
</dbReference>
<organism evidence="2 3">
    <name type="scientific">Sphingobacterium hungaricum</name>
    <dbReference type="NCBI Taxonomy" id="2082723"/>
    <lineage>
        <taxon>Bacteria</taxon>
        <taxon>Pseudomonadati</taxon>
        <taxon>Bacteroidota</taxon>
        <taxon>Sphingobacteriia</taxon>
        <taxon>Sphingobacteriales</taxon>
        <taxon>Sphingobacteriaceae</taxon>
        <taxon>Sphingobacterium</taxon>
    </lineage>
</organism>